<dbReference type="SUPFAM" id="SSF53383">
    <property type="entry name" value="PLP-dependent transferases"/>
    <property type="match status" value="1"/>
</dbReference>
<evidence type="ECO:0000256" key="3">
    <source>
        <dbReference type="RuleBase" id="RU004508"/>
    </source>
</evidence>
<reference evidence="4 5" key="1">
    <citation type="journal article" date="2016" name="Nat. Commun.">
        <title>Thousands of microbial genomes shed light on interconnected biogeochemical processes in an aquifer system.</title>
        <authorList>
            <person name="Anantharaman K."/>
            <person name="Brown C.T."/>
            <person name="Hug L.A."/>
            <person name="Sharon I."/>
            <person name="Castelle C.J."/>
            <person name="Probst A.J."/>
            <person name="Thomas B.C."/>
            <person name="Singh A."/>
            <person name="Wilkins M.J."/>
            <person name="Karaoz U."/>
            <person name="Brodie E.L."/>
            <person name="Williams K.H."/>
            <person name="Hubbard S.S."/>
            <person name="Banfield J.F."/>
        </authorList>
    </citation>
    <scope>NUCLEOTIDE SEQUENCE [LARGE SCALE GENOMIC DNA]</scope>
</reference>
<dbReference type="InterPro" id="IPR015422">
    <property type="entry name" value="PyrdxlP-dep_Trfase_small"/>
</dbReference>
<comment type="caution">
    <text evidence="4">The sequence shown here is derived from an EMBL/GenBank/DDBJ whole genome shotgun (WGS) entry which is preliminary data.</text>
</comment>
<dbReference type="InterPro" id="IPR015421">
    <property type="entry name" value="PyrdxlP-dep_Trfase_major"/>
</dbReference>
<feature type="active site" description="Proton acceptor" evidence="1">
    <location>
        <position position="184"/>
    </location>
</feature>
<dbReference type="AlphaFoldDB" id="A0A1F6BNM0"/>
<dbReference type="Proteomes" id="UP000178825">
    <property type="component" value="Unassembled WGS sequence"/>
</dbReference>
<dbReference type="PIRSF" id="PIRSF000390">
    <property type="entry name" value="PLP_StrS"/>
    <property type="match status" value="1"/>
</dbReference>
<dbReference type="InterPro" id="IPR000653">
    <property type="entry name" value="DegT/StrS_aminotransferase"/>
</dbReference>
<organism evidence="4 5">
    <name type="scientific">Candidatus Jorgensenbacteria bacterium RIFCSPHIGHO2_02_FULL_45_20</name>
    <dbReference type="NCBI Taxonomy" id="1798470"/>
    <lineage>
        <taxon>Bacteria</taxon>
        <taxon>Candidatus Joergenseniibacteriota</taxon>
    </lineage>
</organism>
<comment type="similarity">
    <text evidence="3">Belongs to the DegT/DnrJ/EryC1 family.</text>
</comment>
<dbReference type="GO" id="GO:0030170">
    <property type="term" value="F:pyridoxal phosphate binding"/>
    <property type="evidence" value="ECO:0007669"/>
    <property type="project" value="TreeGrafter"/>
</dbReference>
<dbReference type="Gene3D" id="3.40.640.10">
    <property type="entry name" value="Type I PLP-dependent aspartate aminotransferase-like (Major domain)"/>
    <property type="match status" value="1"/>
</dbReference>
<accession>A0A1F6BNM0</accession>
<dbReference type="CDD" id="cd00616">
    <property type="entry name" value="AHBA_syn"/>
    <property type="match status" value="1"/>
</dbReference>
<keyword evidence="4" id="KW-0808">Transferase</keyword>
<evidence type="ECO:0000256" key="2">
    <source>
        <dbReference type="PIRSR" id="PIRSR000390-2"/>
    </source>
</evidence>
<dbReference type="STRING" id="1798470.A3D55_00385"/>
<gene>
    <name evidence="4" type="ORF">A3D55_00385</name>
</gene>
<dbReference type="InterPro" id="IPR015424">
    <property type="entry name" value="PyrdxlP-dep_Trfase"/>
</dbReference>
<dbReference type="Gene3D" id="3.90.1150.10">
    <property type="entry name" value="Aspartate Aminotransferase, domain 1"/>
    <property type="match status" value="1"/>
</dbReference>
<dbReference type="GO" id="GO:0008483">
    <property type="term" value="F:transaminase activity"/>
    <property type="evidence" value="ECO:0007669"/>
    <property type="project" value="UniProtKB-KW"/>
</dbReference>
<protein>
    <submittedName>
        <fullName evidence="4">Aminotransferase</fullName>
    </submittedName>
</protein>
<sequence length="364" mass="41215">MYTILQMEPWFDEKEARAVFDYMDSGGWVTEFSRTREFEESVKRYVGSRYSAAVPNGALGLTLALAISGVGYGDEVLVPDFTMVATANAAKMLGARVTFIDIDPKTLCMDFELMKKAVSSKTKAVILVTINGRYPEEIESFVLFCRERNILLLEDAAQSLGSFKDGKHLGTFGDIGLFSFSAPKIITTGQGGILVTDNEEIYEKIKKYRDFGKEKPGEDHYITMGSNFKFTDIQAVIGLEQMKKLPWRVERKKQIFSLYEGNLKNVQEISFLPTNLKNTSPWFIDVMISGGMKEPLRKHLKERGIETRLFFPALHSEPAYARVNETYPVAEKVAVDGLWLPSSSKLTDKEIKYICKEITDFFVR</sequence>
<evidence type="ECO:0000313" key="4">
    <source>
        <dbReference type="EMBL" id="OGG38372.1"/>
    </source>
</evidence>
<dbReference type="PANTHER" id="PTHR30244">
    <property type="entry name" value="TRANSAMINASE"/>
    <property type="match status" value="1"/>
</dbReference>
<keyword evidence="4" id="KW-0032">Aminotransferase</keyword>
<dbReference type="EMBL" id="MFKJ01000024">
    <property type="protein sequence ID" value="OGG38372.1"/>
    <property type="molecule type" value="Genomic_DNA"/>
</dbReference>
<evidence type="ECO:0000256" key="1">
    <source>
        <dbReference type="PIRSR" id="PIRSR000390-1"/>
    </source>
</evidence>
<name>A0A1F6BNM0_9BACT</name>
<feature type="modified residue" description="N6-(pyridoxal phosphate)lysine" evidence="2">
    <location>
        <position position="184"/>
    </location>
</feature>
<keyword evidence="2 3" id="KW-0663">Pyridoxal phosphate</keyword>
<proteinExistence type="inferred from homology"/>
<evidence type="ECO:0000313" key="5">
    <source>
        <dbReference type="Proteomes" id="UP000178825"/>
    </source>
</evidence>
<dbReference type="Pfam" id="PF01041">
    <property type="entry name" value="DegT_DnrJ_EryC1"/>
    <property type="match status" value="1"/>
</dbReference>
<dbReference type="GO" id="GO:0000271">
    <property type="term" value="P:polysaccharide biosynthetic process"/>
    <property type="evidence" value="ECO:0007669"/>
    <property type="project" value="TreeGrafter"/>
</dbReference>
<dbReference type="PANTHER" id="PTHR30244:SF34">
    <property type="entry name" value="DTDP-4-AMINO-4,6-DIDEOXYGALACTOSE TRANSAMINASE"/>
    <property type="match status" value="1"/>
</dbReference>